<keyword evidence="1" id="KW-0472">Membrane</keyword>
<evidence type="ECO:0000256" key="1">
    <source>
        <dbReference type="SAM" id="Phobius"/>
    </source>
</evidence>
<dbReference type="AlphaFoldDB" id="A0A1B0BQI3"/>
<proteinExistence type="predicted"/>
<dbReference type="EMBL" id="JXJN01018633">
    <property type="status" value="NOT_ANNOTATED_CDS"/>
    <property type="molecule type" value="Genomic_DNA"/>
</dbReference>
<dbReference type="EnsemblMetazoa" id="GPPI037431-RA">
    <property type="protein sequence ID" value="GPPI037431-PA"/>
    <property type="gene ID" value="GPPI037431"/>
</dbReference>
<sequence>MSTIPSISSINVCALTTVGLLRLKRSTLECVLKMFCIAFVIFSVGGWFTLMGVAIEYARFSLHIDDYTSTVNDALSIKDFTMGHAASNCYLITVRSSPSNVKKRTNK</sequence>
<name>A0A1B0BQI3_9MUSC</name>
<feature type="transmembrane region" description="Helical" evidence="1">
    <location>
        <begin position="35"/>
        <end position="55"/>
    </location>
</feature>
<reference evidence="2" key="2">
    <citation type="submission" date="2020-05" db="UniProtKB">
        <authorList>
            <consortium name="EnsemblMetazoa"/>
        </authorList>
    </citation>
    <scope>IDENTIFICATION</scope>
    <source>
        <strain evidence="2">IAEA</strain>
    </source>
</reference>
<protein>
    <submittedName>
        <fullName evidence="2">Uncharacterized protein</fullName>
    </submittedName>
</protein>
<evidence type="ECO:0000313" key="2">
    <source>
        <dbReference type="EnsemblMetazoa" id="GPPI037431-PA"/>
    </source>
</evidence>
<dbReference type="VEuPathDB" id="VectorBase:GPPI037431"/>
<keyword evidence="1" id="KW-1133">Transmembrane helix</keyword>
<organism evidence="2 3">
    <name type="scientific">Glossina palpalis gambiensis</name>
    <dbReference type="NCBI Taxonomy" id="67801"/>
    <lineage>
        <taxon>Eukaryota</taxon>
        <taxon>Metazoa</taxon>
        <taxon>Ecdysozoa</taxon>
        <taxon>Arthropoda</taxon>
        <taxon>Hexapoda</taxon>
        <taxon>Insecta</taxon>
        <taxon>Pterygota</taxon>
        <taxon>Neoptera</taxon>
        <taxon>Endopterygota</taxon>
        <taxon>Diptera</taxon>
        <taxon>Brachycera</taxon>
        <taxon>Muscomorpha</taxon>
        <taxon>Hippoboscoidea</taxon>
        <taxon>Glossinidae</taxon>
        <taxon>Glossina</taxon>
    </lineage>
</organism>
<dbReference type="Proteomes" id="UP000092460">
    <property type="component" value="Unassembled WGS sequence"/>
</dbReference>
<evidence type="ECO:0000313" key="3">
    <source>
        <dbReference type="Proteomes" id="UP000092460"/>
    </source>
</evidence>
<reference evidence="3" key="1">
    <citation type="submission" date="2015-01" db="EMBL/GenBank/DDBJ databases">
        <authorList>
            <person name="Aksoy S."/>
            <person name="Warren W."/>
            <person name="Wilson R.K."/>
        </authorList>
    </citation>
    <scope>NUCLEOTIDE SEQUENCE [LARGE SCALE GENOMIC DNA]</scope>
    <source>
        <strain evidence="3">IAEA</strain>
    </source>
</reference>
<keyword evidence="1" id="KW-0812">Transmembrane</keyword>
<feature type="transmembrane region" description="Helical" evidence="1">
    <location>
        <begin position="6"/>
        <end position="23"/>
    </location>
</feature>
<accession>A0A1B0BQI3</accession>
<keyword evidence="3" id="KW-1185">Reference proteome</keyword>